<proteinExistence type="inferred from homology"/>
<reference evidence="6" key="1">
    <citation type="submission" date="2016-10" db="EMBL/GenBank/DDBJ databases">
        <authorList>
            <person name="Varghese N."/>
            <person name="Submissions S."/>
        </authorList>
    </citation>
    <scope>NUCLEOTIDE SEQUENCE [LARGE SCALE GENOMIC DNA]</scope>
    <source>
        <strain evidence="6">CGMCC 1.7061</strain>
    </source>
</reference>
<organism evidence="5 6">
    <name type="scientific">Marinobacter zhejiangensis</name>
    <dbReference type="NCBI Taxonomy" id="488535"/>
    <lineage>
        <taxon>Bacteria</taxon>
        <taxon>Pseudomonadati</taxon>
        <taxon>Pseudomonadota</taxon>
        <taxon>Gammaproteobacteria</taxon>
        <taxon>Pseudomonadales</taxon>
        <taxon>Marinobacteraceae</taxon>
        <taxon>Marinobacter</taxon>
    </lineage>
</organism>
<dbReference type="Proteomes" id="UP000198519">
    <property type="component" value="Unassembled WGS sequence"/>
</dbReference>
<gene>
    <name evidence="5" type="ORF">SAMN04487963_2477</name>
</gene>
<dbReference type="RefSeq" id="WP_092022960.1">
    <property type="nucleotide sequence ID" value="NZ_FOUE01000003.1"/>
</dbReference>
<dbReference type="FunFam" id="3.40.1390.30:FF:000002">
    <property type="entry name" value="Nif3-like dinuclear metal center protein"/>
    <property type="match status" value="1"/>
</dbReference>
<dbReference type="GO" id="GO:0046872">
    <property type="term" value="F:metal ion binding"/>
    <property type="evidence" value="ECO:0007669"/>
    <property type="project" value="UniProtKB-KW"/>
</dbReference>
<evidence type="ECO:0000256" key="4">
    <source>
        <dbReference type="PIRSR" id="PIRSR602678-1"/>
    </source>
</evidence>
<dbReference type="SUPFAM" id="SSF102705">
    <property type="entry name" value="NIF3 (NGG1p interacting factor 3)-like"/>
    <property type="match status" value="1"/>
</dbReference>
<evidence type="ECO:0000313" key="6">
    <source>
        <dbReference type="Proteomes" id="UP000198519"/>
    </source>
</evidence>
<dbReference type="PANTHER" id="PTHR13799">
    <property type="entry name" value="NGG1 INTERACTING FACTOR 3"/>
    <property type="match status" value="1"/>
</dbReference>
<feature type="binding site" evidence="4">
    <location>
        <position position="102"/>
    </location>
    <ligand>
        <name>a divalent metal cation</name>
        <dbReference type="ChEBI" id="CHEBI:60240"/>
        <label>1</label>
    </ligand>
</feature>
<keyword evidence="3 4" id="KW-0479">Metal-binding</keyword>
<name>A0A1I4QMZ2_9GAMM</name>
<protein>
    <recommendedName>
        <fullName evidence="2">GTP cyclohydrolase 1 type 2 homolog</fullName>
    </recommendedName>
</protein>
<dbReference type="PANTHER" id="PTHR13799:SF14">
    <property type="entry name" value="GTP CYCLOHYDROLASE 1 TYPE 2 HOMOLOG"/>
    <property type="match status" value="1"/>
</dbReference>
<evidence type="ECO:0000256" key="1">
    <source>
        <dbReference type="ARBA" id="ARBA00006964"/>
    </source>
</evidence>
<keyword evidence="6" id="KW-1185">Reference proteome</keyword>
<feature type="binding site" evidence="4">
    <location>
        <position position="215"/>
    </location>
    <ligand>
        <name>a divalent metal cation</name>
        <dbReference type="ChEBI" id="CHEBI:60240"/>
        <label>2</label>
    </ligand>
</feature>
<evidence type="ECO:0000256" key="2">
    <source>
        <dbReference type="ARBA" id="ARBA00022112"/>
    </source>
</evidence>
<dbReference type="EMBL" id="FOUE01000003">
    <property type="protein sequence ID" value="SFM41389.1"/>
    <property type="molecule type" value="Genomic_DNA"/>
</dbReference>
<dbReference type="InterPro" id="IPR002678">
    <property type="entry name" value="DUF34/NIF3"/>
</dbReference>
<evidence type="ECO:0000256" key="3">
    <source>
        <dbReference type="ARBA" id="ARBA00022723"/>
    </source>
</evidence>
<feature type="binding site" evidence="4">
    <location>
        <position position="65"/>
    </location>
    <ligand>
        <name>a divalent metal cation</name>
        <dbReference type="ChEBI" id="CHEBI:60240"/>
        <label>1</label>
    </ligand>
</feature>
<sequence>MALREDILATVSQWLTPDNFQDYCPNGLQVEGQTEVTRIVSGVTASQDLVDAAVEQGAQMLLVHHGYFWKGEDAVIRGMKRARLKALLEHDINLVAYHLPLDDHARLGNNVQLARVLGIQNPRVLDGLVWCGELPEPMSPEALSRHLASCLGRSPLHVGQGCEEISSVGWCTGAAQGYITKAIEAGLDGFISGEISEPTTHTARECGIHYFSAGHHATERYGVRALGEAIAEHFGIEHCFVDCDNPV</sequence>
<dbReference type="Pfam" id="PF01784">
    <property type="entry name" value="DUF34_NIF3"/>
    <property type="match status" value="1"/>
</dbReference>
<dbReference type="AlphaFoldDB" id="A0A1I4QMZ2"/>
<feature type="binding site" evidence="4">
    <location>
        <position position="219"/>
    </location>
    <ligand>
        <name>a divalent metal cation</name>
        <dbReference type="ChEBI" id="CHEBI:60240"/>
        <label>1</label>
    </ligand>
</feature>
<dbReference type="STRING" id="488535.SAMN04487963_2477"/>
<dbReference type="NCBIfam" id="TIGR00486">
    <property type="entry name" value="YbgI_SA1388"/>
    <property type="match status" value="1"/>
</dbReference>
<dbReference type="Gene3D" id="3.40.1390.30">
    <property type="entry name" value="NIF3 (NGG1p interacting factor 3)-like"/>
    <property type="match status" value="2"/>
</dbReference>
<accession>A0A1I4QMZ2</accession>
<evidence type="ECO:0000313" key="5">
    <source>
        <dbReference type="EMBL" id="SFM41389.1"/>
    </source>
</evidence>
<dbReference type="InterPro" id="IPR036069">
    <property type="entry name" value="DUF34/NIF3_sf"/>
</dbReference>
<dbReference type="OrthoDB" id="9800881at2"/>
<feature type="binding site" evidence="4">
    <location>
        <position position="64"/>
    </location>
    <ligand>
        <name>a divalent metal cation</name>
        <dbReference type="ChEBI" id="CHEBI:60240"/>
        <label>2</label>
    </ligand>
</feature>
<dbReference type="GO" id="GO:0005737">
    <property type="term" value="C:cytoplasm"/>
    <property type="evidence" value="ECO:0007669"/>
    <property type="project" value="TreeGrafter"/>
</dbReference>
<comment type="similarity">
    <text evidence="1">Belongs to the GTP cyclohydrolase I type 2/NIF3 family.</text>
</comment>